<feature type="region of interest" description="Disordered" evidence="1">
    <location>
        <begin position="222"/>
        <end position="307"/>
    </location>
</feature>
<dbReference type="Proteomes" id="UP001271007">
    <property type="component" value="Unassembled WGS sequence"/>
</dbReference>
<feature type="compositionally biased region" description="Gly residues" evidence="1">
    <location>
        <begin position="432"/>
        <end position="443"/>
    </location>
</feature>
<feature type="compositionally biased region" description="Polar residues" evidence="1">
    <location>
        <begin position="269"/>
        <end position="281"/>
    </location>
</feature>
<evidence type="ECO:0000256" key="1">
    <source>
        <dbReference type="SAM" id="MobiDB-lite"/>
    </source>
</evidence>
<name>A0AAJ0LX18_9PEZI</name>
<feature type="region of interest" description="Disordered" evidence="1">
    <location>
        <begin position="319"/>
        <end position="443"/>
    </location>
</feature>
<organism evidence="2 3">
    <name type="scientific">Extremus antarcticus</name>
    <dbReference type="NCBI Taxonomy" id="702011"/>
    <lineage>
        <taxon>Eukaryota</taxon>
        <taxon>Fungi</taxon>
        <taxon>Dikarya</taxon>
        <taxon>Ascomycota</taxon>
        <taxon>Pezizomycotina</taxon>
        <taxon>Dothideomycetes</taxon>
        <taxon>Dothideomycetidae</taxon>
        <taxon>Mycosphaerellales</taxon>
        <taxon>Extremaceae</taxon>
        <taxon>Extremus</taxon>
    </lineage>
</organism>
<accession>A0AAJ0LX18</accession>
<evidence type="ECO:0000313" key="3">
    <source>
        <dbReference type="Proteomes" id="UP001271007"/>
    </source>
</evidence>
<comment type="caution">
    <text evidence="2">The sequence shown here is derived from an EMBL/GenBank/DDBJ whole genome shotgun (WGS) entry which is preliminary data.</text>
</comment>
<feature type="compositionally biased region" description="Basic and acidic residues" evidence="1">
    <location>
        <begin position="319"/>
        <end position="330"/>
    </location>
</feature>
<proteinExistence type="predicted"/>
<gene>
    <name evidence="2" type="ORF">LTR09_000273</name>
</gene>
<feature type="compositionally biased region" description="Polar residues" evidence="1">
    <location>
        <begin position="387"/>
        <end position="400"/>
    </location>
</feature>
<feature type="region of interest" description="Disordered" evidence="1">
    <location>
        <begin position="1"/>
        <end position="78"/>
    </location>
</feature>
<dbReference type="EMBL" id="JAWDJX010000001">
    <property type="protein sequence ID" value="KAK3058708.1"/>
    <property type="molecule type" value="Genomic_DNA"/>
</dbReference>
<feature type="compositionally biased region" description="Polar residues" evidence="1">
    <location>
        <begin position="1"/>
        <end position="20"/>
    </location>
</feature>
<keyword evidence="3" id="KW-1185">Reference proteome</keyword>
<reference evidence="2" key="1">
    <citation type="submission" date="2023-04" db="EMBL/GenBank/DDBJ databases">
        <title>Black Yeasts Isolated from many extreme environments.</title>
        <authorList>
            <person name="Coleine C."/>
            <person name="Stajich J.E."/>
            <person name="Selbmann L."/>
        </authorList>
    </citation>
    <scope>NUCLEOTIDE SEQUENCE</scope>
    <source>
        <strain evidence="2">CCFEE 5312</strain>
    </source>
</reference>
<dbReference type="AlphaFoldDB" id="A0AAJ0LX18"/>
<protein>
    <submittedName>
        <fullName evidence="2">Uncharacterized protein</fullName>
    </submittedName>
</protein>
<feature type="compositionally biased region" description="Polar residues" evidence="1">
    <location>
        <begin position="54"/>
        <end position="63"/>
    </location>
</feature>
<sequence>MEPSSAQTSPRASLPDNTASIGELSAHFASQQRAKSPPLAFEPTPNDALVAPANTGSNITSPQPRIDSMSRSDLPFGRGEPYDSQAIIDQQTLVINKLHDTFAAERKVWDLERERLYNRITSLESLLRAGDSYSPAKSPVLSPFNGGNNVASPQARAASASHRLPSIAEDENIQSLSSRREVAPQAIEIPAITNYSFDRRTSVNFAEATPGSVKVEEIPVSPAPTGRALSPPPFSYRAEAGHTPLARPRPSTPPPQNVTSMDGIDDTPTRNNTHINAFLTRSNDEESEKELKGPLNMPELPHVPDESNFTFDMLSKRLEQIEKHPEDSKAKPMVFMQPSPGLASPADGDYEASPRTVDPDSHEKPLAAPPTRAFGPQEQGTADIPSNALSPANMASLSKQTSRDDQVHADFANGGIKLKKKPSTNFGAPFGQLGGFGGSRKQS</sequence>
<evidence type="ECO:0000313" key="2">
    <source>
        <dbReference type="EMBL" id="KAK3058708.1"/>
    </source>
</evidence>